<accession>A0A0A6VRY2</accession>
<dbReference type="Proteomes" id="UP000030466">
    <property type="component" value="Unassembled WGS sequence"/>
</dbReference>
<comment type="caution">
    <text evidence="2">The sequence shown here is derived from an EMBL/GenBank/DDBJ whole genome shotgun (WGS) entry which is preliminary data.</text>
</comment>
<evidence type="ECO:0000313" key="3">
    <source>
        <dbReference type="Proteomes" id="UP000030466"/>
    </source>
</evidence>
<feature type="transmembrane region" description="Helical" evidence="1">
    <location>
        <begin position="60"/>
        <end position="80"/>
    </location>
</feature>
<evidence type="ECO:0000256" key="1">
    <source>
        <dbReference type="SAM" id="Phobius"/>
    </source>
</evidence>
<feature type="transmembrane region" description="Helical" evidence="1">
    <location>
        <begin position="7"/>
        <end position="28"/>
    </location>
</feature>
<evidence type="ECO:0008006" key="4">
    <source>
        <dbReference type="Google" id="ProtNLM"/>
    </source>
</evidence>
<dbReference type="EMBL" id="JSUH01000015">
    <property type="protein sequence ID" value="KHD96539.1"/>
    <property type="molecule type" value="Genomic_DNA"/>
</dbReference>
<keyword evidence="1" id="KW-1133">Transmembrane helix</keyword>
<keyword evidence="1" id="KW-0812">Transmembrane</keyword>
<gene>
    <name evidence="2" type="ORF">GY22_14645</name>
</gene>
<dbReference type="RefSeq" id="WP_035929340.1">
    <property type="nucleotide sequence ID" value="NZ_JSUH01000015.1"/>
</dbReference>
<keyword evidence="1" id="KW-0472">Membrane</keyword>
<dbReference type="AlphaFoldDB" id="A0A0A6VRY2"/>
<reference evidence="2 3" key="1">
    <citation type="journal article" date="2003" name="Int. J. Syst. Evol. Microbiol.">
        <title>Kocuria polaris sp. nov., an orange-pigmented psychrophilic bacterium isolated from an Antarctic cyanobacterial mat sample.</title>
        <authorList>
            <person name="Reddy G.S."/>
            <person name="Prakash J.S."/>
            <person name="Prabahar V."/>
            <person name="Matsumoto G.I."/>
            <person name="Stackebrandt E."/>
            <person name="Shivaji S."/>
        </authorList>
    </citation>
    <scope>NUCLEOTIDE SEQUENCE [LARGE SCALE GENOMIC DNA]</scope>
    <source>
        <strain evidence="2 3">CMS 76or</strain>
    </source>
</reference>
<name>A0A0A6VRY2_KOCRO</name>
<dbReference type="OrthoDB" id="2595667at2"/>
<organism evidence="2 3">
    <name type="scientific">Kocuria rosea subsp. polaris</name>
    <dbReference type="NCBI Taxonomy" id="136273"/>
    <lineage>
        <taxon>Bacteria</taxon>
        <taxon>Bacillati</taxon>
        <taxon>Actinomycetota</taxon>
        <taxon>Actinomycetes</taxon>
        <taxon>Micrococcales</taxon>
        <taxon>Micrococcaceae</taxon>
        <taxon>Kocuria</taxon>
    </lineage>
</organism>
<sequence>MPTLRRLALPVLIAYLWVTMTLFGAIVLETFMLYPNIFADPPASLELTMEFLAVTGPSDFFPPLGFTVWVLGAATLVLTWRLPTARWWVLLSLAMFVLEGVVSMLYFWPRNDIMFIEGSAVHSAEYLRQVASEFTTWHARSRMVFNTIAAVAAFIACLRLHRHNLVTASAAERSPGVLTGEQ</sequence>
<protein>
    <recommendedName>
        <fullName evidence="4">DUF1772 domain-containing protein</fullName>
    </recommendedName>
</protein>
<proteinExistence type="predicted"/>
<feature type="transmembrane region" description="Helical" evidence="1">
    <location>
        <begin position="143"/>
        <end position="160"/>
    </location>
</feature>
<feature type="transmembrane region" description="Helical" evidence="1">
    <location>
        <begin position="87"/>
        <end position="108"/>
    </location>
</feature>
<evidence type="ECO:0000313" key="2">
    <source>
        <dbReference type="EMBL" id="KHD96539.1"/>
    </source>
</evidence>
<keyword evidence="3" id="KW-1185">Reference proteome</keyword>